<dbReference type="OrthoDB" id="10252446at2759"/>
<sequence>MLVRSDVALRIGRYTSVPNWSRVDDARIVRVPVTLSKQQSQVNIAQTVRDPAEAPIVLPEPKIDRERTAIVCCPNVNSERPDKIVVIDVDPERQTYGQVLSFAELPTTGDELSHIGWSRTAAVKEDMKSIHRNYLIAPCVNSSRIYVFLYDNERISVHKCIDEDILLRKDLSSPYGVHSLPGRGTSLFVSTLGDRHGHAKGDFVVLDRKTFDVRERLESDDEFAEFGGDFAAQPKFGYMISTEWGHPRLFKHGFIFGDIGSGAYGNKLNVWRIEPRSLKQVVQLDPFDGCMTIAVRFLHNKELNHGFACSAYGSTIFHIHVNSMNGKVCADIAAQMSSVEVEGWMAHRMPAMTADLVISLDDRFMYASAWFHGYVAQYDITDPFRVTLCSKLYVGGSLLPMSGVKAERTSAENFLPEQRLINGKTVRGGPSSLQLSLDGKRLYVTTSFYRMWDAQFFPDLLRQVIYSFDFCCASGSYGDWKLEGATMFMIDINSREIGGMALNRNFIVDFGTIDGGPYLAHSIRLQGGDCTSESFV</sequence>
<dbReference type="GO" id="GO:0008430">
    <property type="term" value="F:selenium binding"/>
    <property type="evidence" value="ECO:0007669"/>
    <property type="project" value="InterPro"/>
</dbReference>
<organism evidence="3 4">
    <name type="scientific">Toxocara canis</name>
    <name type="common">Canine roundworm</name>
    <dbReference type="NCBI Taxonomy" id="6265"/>
    <lineage>
        <taxon>Eukaryota</taxon>
        <taxon>Metazoa</taxon>
        <taxon>Ecdysozoa</taxon>
        <taxon>Nematoda</taxon>
        <taxon>Chromadorea</taxon>
        <taxon>Rhabditida</taxon>
        <taxon>Spirurina</taxon>
        <taxon>Ascaridomorpha</taxon>
        <taxon>Ascaridoidea</taxon>
        <taxon>Toxocaridae</taxon>
        <taxon>Toxocara</taxon>
    </lineage>
</organism>
<gene>
    <name evidence="3" type="primary">R11G10.2</name>
    <name evidence="3" type="ORF">Tcan_11300</name>
</gene>
<evidence type="ECO:0000256" key="2">
    <source>
        <dbReference type="ARBA" id="ARBA00023266"/>
    </source>
</evidence>
<dbReference type="OMA" id="EWGHPRL"/>
<keyword evidence="4" id="KW-1185">Reference proteome</keyword>
<dbReference type="Proteomes" id="UP000031036">
    <property type="component" value="Unassembled WGS sequence"/>
</dbReference>
<dbReference type="AlphaFoldDB" id="A0A0B2W3A7"/>
<accession>A0A0B2W3A7</accession>
<dbReference type="SUPFAM" id="SSF75011">
    <property type="entry name" value="3-carboxy-cis,cis-mucoante lactonizing enzyme"/>
    <property type="match status" value="1"/>
</dbReference>
<keyword evidence="2" id="KW-0711">Selenium</keyword>
<protein>
    <submittedName>
        <fullName evidence="3">Putative selenium-binding protein</fullName>
    </submittedName>
</protein>
<evidence type="ECO:0000256" key="1">
    <source>
        <dbReference type="ARBA" id="ARBA00005606"/>
    </source>
</evidence>
<dbReference type="STRING" id="6265.A0A0B2W3A7"/>
<dbReference type="Pfam" id="PF05694">
    <property type="entry name" value="SBP56"/>
    <property type="match status" value="1"/>
</dbReference>
<dbReference type="PANTHER" id="PTHR23300">
    <property type="entry name" value="METHANETHIOL OXIDASE"/>
    <property type="match status" value="1"/>
</dbReference>
<dbReference type="EMBL" id="JPKZ01000385">
    <property type="protein sequence ID" value="KHN87660.1"/>
    <property type="molecule type" value="Genomic_DNA"/>
</dbReference>
<evidence type="ECO:0000313" key="4">
    <source>
        <dbReference type="Proteomes" id="UP000031036"/>
    </source>
</evidence>
<comment type="similarity">
    <text evidence="1">Belongs to the selenium-binding protein family.</text>
</comment>
<dbReference type="PANTHER" id="PTHR23300:SF3">
    <property type="entry name" value="SELENIUM-BINDING PROTEIN-RELATED"/>
    <property type="match status" value="1"/>
</dbReference>
<evidence type="ECO:0000313" key="3">
    <source>
        <dbReference type="EMBL" id="KHN87660.1"/>
    </source>
</evidence>
<comment type="caution">
    <text evidence="3">The sequence shown here is derived from an EMBL/GenBank/DDBJ whole genome shotgun (WGS) entry which is preliminary data.</text>
</comment>
<proteinExistence type="inferred from homology"/>
<name>A0A0B2W3A7_TOXCA</name>
<dbReference type="InterPro" id="IPR008826">
    <property type="entry name" value="Se-bd"/>
</dbReference>
<reference evidence="3 4" key="1">
    <citation type="submission" date="2014-11" db="EMBL/GenBank/DDBJ databases">
        <title>Genetic blueprint of the zoonotic pathogen Toxocara canis.</title>
        <authorList>
            <person name="Zhu X.-Q."/>
            <person name="Korhonen P.K."/>
            <person name="Cai H."/>
            <person name="Young N.D."/>
            <person name="Nejsum P."/>
            <person name="von Samson-Himmelstjerna G."/>
            <person name="Boag P.R."/>
            <person name="Tan P."/>
            <person name="Li Q."/>
            <person name="Min J."/>
            <person name="Yang Y."/>
            <person name="Wang X."/>
            <person name="Fang X."/>
            <person name="Hall R.S."/>
            <person name="Hofmann A."/>
            <person name="Sternberg P.W."/>
            <person name="Jex A.R."/>
            <person name="Gasser R.B."/>
        </authorList>
    </citation>
    <scope>NUCLEOTIDE SEQUENCE [LARGE SCALE GENOMIC DNA]</scope>
    <source>
        <strain evidence="3">PN_DK_2014</strain>
    </source>
</reference>